<dbReference type="InterPro" id="IPR020845">
    <property type="entry name" value="AMP-binding_CS"/>
</dbReference>
<evidence type="ECO:0000313" key="8">
    <source>
        <dbReference type="Proteomes" id="UP001149165"/>
    </source>
</evidence>
<dbReference type="OrthoDB" id="429813at2759"/>
<evidence type="ECO:0000259" key="5">
    <source>
        <dbReference type="Pfam" id="PF00550"/>
    </source>
</evidence>
<dbReference type="InterPro" id="IPR036291">
    <property type="entry name" value="NAD(P)-bd_dom_sf"/>
</dbReference>
<keyword evidence="8" id="KW-1185">Reference proteome</keyword>
<dbReference type="SUPFAM" id="SSF51735">
    <property type="entry name" value="NAD(P)-binding Rossmann-fold domains"/>
    <property type="match status" value="1"/>
</dbReference>
<organism evidence="7 8">
    <name type="scientific">Penicillium angulare</name>
    <dbReference type="NCBI Taxonomy" id="116970"/>
    <lineage>
        <taxon>Eukaryota</taxon>
        <taxon>Fungi</taxon>
        <taxon>Dikarya</taxon>
        <taxon>Ascomycota</taxon>
        <taxon>Pezizomycotina</taxon>
        <taxon>Eurotiomycetes</taxon>
        <taxon>Eurotiomycetidae</taxon>
        <taxon>Eurotiales</taxon>
        <taxon>Aspergillaceae</taxon>
        <taxon>Penicillium</taxon>
    </lineage>
</organism>
<feature type="region of interest" description="Disordered" evidence="3">
    <location>
        <begin position="403"/>
        <end position="430"/>
    </location>
</feature>
<dbReference type="EMBL" id="JAPQKH010000001">
    <property type="protein sequence ID" value="KAJ5115796.1"/>
    <property type="molecule type" value="Genomic_DNA"/>
</dbReference>
<dbReference type="Pfam" id="PF00501">
    <property type="entry name" value="AMP-binding"/>
    <property type="match status" value="1"/>
</dbReference>
<dbReference type="AlphaFoldDB" id="A0A9W9GBJ1"/>
<accession>A0A9W9GBJ1</accession>
<dbReference type="PANTHER" id="PTHR43439">
    <property type="entry name" value="PHENYLACETATE-COENZYME A LIGASE"/>
    <property type="match status" value="1"/>
</dbReference>
<comment type="caution">
    <text evidence="7">The sequence shown here is derived from an EMBL/GenBank/DDBJ whole genome shotgun (WGS) entry which is preliminary data.</text>
</comment>
<dbReference type="InterPro" id="IPR000873">
    <property type="entry name" value="AMP-dep_synth/lig_dom"/>
</dbReference>
<dbReference type="PROSITE" id="PS00455">
    <property type="entry name" value="AMP_BINDING"/>
    <property type="match status" value="1"/>
</dbReference>
<dbReference type="Pfam" id="PF00550">
    <property type="entry name" value="PP-binding"/>
    <property type="match status" value="1"/>
</dbReference>
<evidence type="ECO:0000259" key="6">
    <source>
        <dbReference type="Pfam" id="PF07993"/>
    </source>
</evidence>
<evidence type="ECO:0000259" key="4">
    <source>
        <dbReference type="Pfam" id="PF00501"/>
    </source>
</evidence>
<dbReference type="InterPro" id="IPR042099">
    <property type="entry name" value="ANL_N_sf"/>
</dbReference>
<gene>
    <name evidence="7" type="ORF">N7456_000144</name>
</gene>
<keyword evidence="1" id="KW-0596">Phosphopantetheine</keyword>
<evidence type="ECO:0000256" key="1">
    <source>
        <dbReference type="ARBA" id="ARBA00022450"/>
    </source>
</evidence>
<protein>
    <recommendedName>
        <fullName evidence="9">Carrier domain-containing protein</fullName>
    </recommendedName>
</protein>
<dbReference type="Proteomes" id="UP001149165">
    <property type="component" value="Unassembled WGS sequence"/>
</dbReference>
<evidence type="ECO:0000256" key="2">
    <source>
        <dbReference type="ARBA" id="ARBA00022553"/>
    </source>
</evidence>
<evidence type="ECO:0000256" key="3">
    <source>
        <dbReference type="SAM" id="MobiDB-lite"/>
    </source>
</evidence>
<dbReference type="InterPro" id="IPR013120">
    <property type="entry name" value="FAR_NAD-bd"/>
</dbReference>
<proteinExistence type="predicted"/>
<dbReference type="Gene3D" id="3.40.50.12780">
    <property type="entry name" value="N-terminal domain of ligase-like"/>
    <property type="match status" value="1"/>
</dbReference>
<dbReference type="Gene3D" id="3.40.50.720">
    <property type="entry name" value="NAD(P)-binding Rossmann-like Domain"/>
    <property type="match status" value="1"/>
</dbReference>
<dbReference type="Pfam" id="PF07993">
    <property type="entry name" value="NAD_binding_4"/>
    <property type="match status" value="1"/>
</dbReference>
<sequence length="1076" mass="119390">MATMTTTTTTVATLPSPGEDIATRLLNGTLHASYPPVEKFMTIDGLLKSHAAQADQAKRPLICYPVRGSADFEEHTAGDLDRYTDIAVHYYMEKGLQPADPTTEKAPVVAMLAGSSFEVILTFFALNRLGYAVLFLSTRLTAPAYARLLSMVDCSQLIIAKQFEQTVHDIGEDRPGCGSFPIIQREDWFNRPTRNPQFRRVNVDPTQETKKMAWILHSSGSTGFPKPIFLTNYQSLANFKKSFGLRLFNISPLFHSHALMELGRAFYTRAPAYLGNHSMPITYQNLIDALEVAKPRQISAVPYVIKLLAERPEGIAALARPQLVLYGGSSCPDDLGDRLVAQGVNLVANYGATETGQIMTSFRREGDNEWQYLRLHRPVSDYTLMDEISPGVFECVALDGLPSKGPSNSKPPFNDKNPENSFRTADLFTRHPDPKKSNHYKYLSRLDDRITLVNGEKVLPIPIEGRVREEEIVGECVVFGFQRTVPGALIFRAPGKVSHLNDDDFLEAIWPAVEAANARAETFSRIPKDLVIIKGADVAYAKTDKGTCIRAQVYQQFEKDIQEAYAGFEGTGQKKGTLTLGIPELEDWLLSCFRDELDVSLENAETDIFSAGVDSLQTTRAWRCIVRDLDLGEKGGNLSQNIVFEKGTVRALSRHLYQLRTGQEIEAAEDEVQTMRELIDKYSNFTHHYPTIQKQPETEVVLVTGGTGNLGAFIIAELLKRPSVSEVWAFVRAPGQVAAGARLWKAFADRKISLTDAESAKLHAVPSDLSQGNLGLDSYVVEHLLSCTTSVIHSAWAVNFNLGVRSFEQQHIRGTYNLINFCLRSKLPTPSRFFFCSSVSAASNTPKPASISESKIEELSHAQKMGYGRSKLVTEHITHNAMRNAGLHARVLRIGQLSGDTKSAQWNETEAVALMFRSALTTGALPALNERPSWLPVDQCAEAITEISLNTPSLQPSVDLVYHLVNPISFSWKDDLLPSLKRGSALPEFEIVTPQKWLERLSKSDQNPETNPSIKLTDFWKSKYAGQSAQQEETAGLSFETDSTTRDCPSLALVGNPVLDGLVDRYISTWMAQWKA</sequence>
<dbReference type="InterPro" id="IPR036736">
    <property type="entry name" value="ACP-like_sf"/>
</dbReference>
<dbReference type="SUPFAM" id="SSF47336">
    <property type="entry name" value="ACP-like"/>
    <property type="match status" value="1"/>
</dbReference>
<evidence type="ECO:0000313" key="7">
    <source>
        <dbReference type="EMBL" id="KAJ5115796.1"/>
    </source>
</evidence>
<feature type="domain" description="Thioester reductase (TE)" evidence="6">
    <location>
        <begin position="703"/>
        <end position="944"/>
    </location>
</feature>
<dbReference type="PANTHER" id="PTHR43439:SF2">
    <property type="entry name" value="ENZYME, PUTATIVE (JCVI)-RELATED"/>
    <property type="match status" value="1"/>
</dbReference>
<keyword evidence="2" id="KW-0597">Phosphoprotein</keyword>
<dbReference type="InterPro" id="IPR009081">
    <property type="entry name" value="PP-bd_ACP"/>
</dbReference>
<feature type="domain" description="AMP-dependent synthetase/ligase" evidence="4">
    <location>
        <begin position="95"/>
        <end position="371"/>
    </location>
</feature>
<feature type="domain" description="Carrier" evidence="5">
    <location>
        <begin position="587"/>
        <end position="656"/>
    </location>
</feature>
<dbReference type="GO" id="GO:0044550">
    <property type="term" value="P:secondary metabolite biosynthetic process"/>
    <property type="evidence" value="ECO:0007669"/>
    <property type="project" value="UniProtKB-ARBA"/>
</dbReference>
<dbReference type="Pfam" id="PF23562">
    <property type="entry name" value="AMP-binding_C_3"/>
    <property type="match status" value="1"/>
</dbReference>
<name>A0A9W9GBJ1_9EURO</name>
<dbReference type="InterPro" id="IPR051414">
    <property type="entry name" value="Adenylate-forming_Reductase"/>
</dbReference>
<reference evidence="7" key="1">
    <citation type="submission" date="2022-11" db="EMBL/GenBank/DDBJ databases">
        <authorList>
            <person name="Petersen C."/>
        </authorList>
    </citation>
    <scope>NUCLEOTIDE SEQUENCE</scope>
    <source>
        <strain evidence="7">IBT 30069</strain>
    </source>
</reference>
<reference evidence="7" key="2">
    <citation type="journal article" date="2023" name="IMA Fungus">
        <title>Comparative genomic study of the Penicillium genus elucidates a diverse pangenome and 15 lateral gene transfer events.</title>
        <authorList>
            <person name="Petersen C."/>
            <person name="Sorensen T."/>
            <person name="Nielsen M.R."/>
            <person name="Sondergaard T.E."/>
            <person name="Sorensen J.L."/>
            <person name="Fitzpatrick D.A."/>
            <person name="Frisvad J.C."/>
            <person name="Nielsen K.L."/>
        </authorList>
    </citation>
    <scope>NUCLEOTIDE SEQUENCE</scope>
    <source>
        <strain evidence="7">IBT 30069</strain>
    </source>
</reference>
<evidence type="ECO:0008006" key="9">
    <source>
        <dbReference type="Google" id="ProtNLM"/>
    </source>
</evidence>
<dbReference type="SUPFAM" id="SSF56801">
    <property type="entry name" value="Acetyl-CoA synthetase-like"/>
    <property type="match status" value="1"/>
</dbReference>